<dbReference type="Proteomes" id="UP000034448">
    <property type="component" value="Unassembled WGS sequence"/>
</dbReference>
<evidence type="ECO:0000313" key="4">
    <source>
        <dbReference type="Proteomes" id="UP000034448"/>
    </source>
</evidence>
<evidence type="ECO:0000256" key="2">
    <source>
        <dbReference type="SAM" id="Phobius"/>
    </source>
</evidence>
<reference evidence="3 4" key="1">
    <citation type="journal article" date="2015" name="Nature">
        <title>rRNA introns, odd ribosomes, and small enigmatic genomes across a large radiation of phyla.</title>
        <authorList>
            <person name="Brown C.T."/>
            <person name="Hug L.A."/>
            <person name="Thomas B.C."/>
            <person name="Sharon I."/>
            <person name="Castelle C.J."/>
            <person name="Singh A."/>
            <person name="Wilkins M.J."/>
            <person name="Williams K.H."/>
            <person name="Banfield J.F."/>
        </authorList>
    </citation>
    <scope>NUCLEOTIDE SEQUENCE [LARGE SCALE GENOMIC DNA]</scope>
</reference>
<comment type="caution">
    <text evidence="3">The sequence shown here is derived from an EMBL/GenBank/DDBJ whole genome shotgun (WGS) entry which is preliminary data.</text>
</comment>
<dbReference type="Pfam" id="PF07963">
    <property type="entry name" value="N_methyl"/>
    <property type="match status" value="1"/>
</dbReference>
<organism evidence="3 4">
    <name type="scientific">Candidatus Daviesbacteria bacterium GW2011_GWA1_36_8</name>
    <dbReference type="NCBI Taxonomy" id="1618417"/>
    <lineage>
        <taxon>Bacteria</taxon>
        <taxon>Candidatus Daviesiibacteriota</taxon>
    </lineage>
</organism>
<dbReference type="SUPFAM" id="SSF54523">
    <property type="entry name" value="Pili subunits"/>
    <property type="match status" value="1"/>
</dbReference>
<dbReference type="PANTHER" id="PTHR30093:SF47">
    <property type="entry name" value="TYPE IV PILUS NON-CORE MINOR PILIN PILE"/>
    <property type="match status" value="1"/>
</dbReference>
<keyword evidence="2" id="KW-0472">Membrane</keyword>
<name>A0A0G0IJC7_9BACT</name>
<dbReference type="EMBL" id="LBSJ01000005">
    <property type="protein sequence ID" value="KKQ16116.1"/>
    <property type="molecule type" value="Genomic_DNA"/>
</dbReference>
<dbReference type="InterPro" id="IPR000983">
    <property type="entry name" value="Bac_GSPG_pilin"/>
</dbReference>
<dbReference type="InterPro" id="IPR012902">
    <property type="entry name" value="N_methyl_site"/>
</dbReference>
<dbReference type="GO" id="GO:0015627">
    <property type="term" value="C:type II protein secretion system complex"/>
    <property type="evidence" value="ECO:0007669"/>
    <property type="project" value="InterPro"/>
</dbReference>
<evidence type="ECO:0000313" key="3">
    <source>
        <dbReference type="EMBL" id="KKQ16116.1"/>
    </source>
</evidence>
<dbReference type="GO" id="GO:0015628">
    <property type="term" value="P:protein secretion by the type II secretion system"/>
    <property type="evidence" value="ECO:0007669"/>
    <property type="project" value="InterPro"/>
</dbReference>
<keyword evidence="2" id="KW-0812">Transmembrane</keyword>
<feature type="transmembrane region" description="Helical" evidence="2">
    <location>
        <begin position="43"/>
        <end position="69"/>
    </location>
</feature>
<dbReference type="PRINTS" id="PR00813">
    <property type="entry name" value="BCTERIALGSPG"/>
</dbReference>
<gene>
    <name evidence="3" type="ORF">US28_C0005G0031</name>
</gene>
<accession>A0A0G0IJC7</accession>
<dbReference type="NCBIfam" id="TIGR02532">
    <property type="entry name" value="IV_pilin_GFxxxE"/>
    <property type="match status" value="1"/>
</dbReference>
<keyword evidence="2" id="KW-1133">Transmembrane helix</keyword>
<dbReference type="AlphaFoldDB" id="A0A0G0IJC7"/>
<proteinExistence type="predicted"/>
<keyword evidence="1" id="KW-0488">Methylation</keyword>
<dbReference type="InterPro" id="IPR045584">
    <property type="entry name" value="Pilin-like"/>
</dbReference>
<dbReference type="Gene3D" id="3.30.700.10">
    <property type="entry name" value="Glycoprotein, Type 4 Pilin"/>
    <property type="match status" value="1"/>
</dbReference>
<dbReference type="PANTHER" id="PTHR30093">
    <property type="entry name" value="GENERAL SECRETION PATHWAY PROTEIN G"/>
    <property type="match status" value="1"/>
</dbReference>
<protein>
    <submittedName>
        <fullName evidence="3">Pilus assembly protein</fullName>
    </submittedName>
</protein>
<sequence>MPRFKLLVFANARALLISYEFIDHSKTKKSMNNKLQAKRTHNFFGFTLIELIIAITIVGIIAAIGFLSYSQSQIVARDSKRKQDLQEIAKALQLYYGDFRQFPCTNSWQHSSSTAGTVWITNDTAVCNNTAPSLSSSYISNLPNDPTSNTTGNPTAENVMGYHYWSSACGGIPAGQYYVLATQLENRSDPDRNELKPNRWCDDTLFYGAGATVAFPAYTYTVVGGR</sequence>
<evidence type="ECO:0000256" key="1">
    <source>
        <dbReference type="ARBA" id="ARBA00022481"/>
    </source>
</evidence>